<dbReference type="PANTHER" id="PTHR23235">
    <property type="entry name" value="KRUEPPEL-LIKE TRANSCRIPTION FACTOR"/>
    <property type="match status" value="1"/>
</dbReference>
<dbReference type="AlphaFoldDB" id="A0A2J6RZH6"/>
<dbReference type="InterPro" id="IPR036236">
    <property type="entry name" value="Znf_C2H2_sf"/>
</dbReference>
<accession>A0A2J6RZH6</accession>
<dbReference type="EMBL" id="KZ613941">
    <property type="protein sequence ID" value="PMD43920.1"/>
    <property type="molecule type" value="Genomic_DNA"/>
</dbReference>
<dbReference type="Proteomes" id="UP000235786">
    <property type="component" value="Unassembled WGS sequence"/>
</dbReference>
<dbReference type="GO" id="GO:0008270">
    <property type="term" value="F:zinc ion binding"/>
    <property type="evidence" value="ECO:0007669"/>
    <property type="project" value="UniProtKB-KW"/>
</dbReference>
<evidence type="ECO:0000256" key="4">
    <source>
        <dbReference type="PROSITE-ProRule" id="PRU00042"/>
    </source>
</evidence>
<keyword evidence="2 4" id="KW-0863">Zinc-finger</keyword>
<dbReference type="OrthoDB" id="5430869at2759"/>
<dbReference type="SMART" id="SM00355">
    <property type="entry name" value="ZnF_C2H2"/>
    <property type="match status" value="2"/>
</dbReference>
<dbReference type="SUPFAM" id="SSF57667">
    <property type="entry name" value="beta-beta-alpha zinc fingers"/>
    <property type="match status" value="1"/>
</dbReference>
<reference evidence="7 8" key="1">
    <citation type="submission" date="2016-04" db="EMBL/GenBank/DDBJ databases">
        <title>A degradative enzymes factory behind the ericoid mycorrhizal symbiosis.</title>
        <authorList>
            <consortium name="DOE Joint Genome Institute"/>
            <person name="Martino E."/>
            <person name="Morin E."/>
            <person name="Grelet G."/>
            <person name="Kuo A."/>
            <person name="Kohler A."/>
            <person name="Daghino S."/>
            <person name="Barry K."/>
            <person name="Choi C."/>
            <person name="Cichocki N."/>
            <person name="Clum A."/>
            <person name="Copeland A."/>
            <person name="Hainaut M."/>
            <person name="Haridas S."/>
            <person name="Labutti K."/>
            <person name="Lindquist E."/>
            <person name="Lipzen A."/>
            <person name="Khouja H.-R."/>
            <person name="Murat C."/>
            <person name="Ohm R."/>
            <person name="Olson A."/>
            <person name="Spatafora J."/>
            <person name="Veneault-Fourrey C."/>
            <person name="Henrissat B."/>
            <person name="Grigoriev I."/>
            <person name="Martin F."/>
            <person name="Perotto S."/>
        </authorList>
    </citation>
    <scope>NUCLEOTIDE SEQUENCE [LARGE SCALE GENOMIC DNA]</scope>
    <source>
        <strain evidence="7 8">F</strain>
    </source>
</reference>
<dbReference type="STRING" id="1149755.A0A2J6RZH6"/>
<protein>
    <recommendedName>
        <fullName evidence="6">C2H2-type domain-containing protein</fullName>
    </recommendedName>
</protein>
<gene>
    <name evidence="7" type="ORF">L207DRAFT_267390</name>
</gene>
<evidence type="ECO:0000256" key="1">
    <source>
        <dbReference type="ARBA" id="ARBA00022723"/>
    </source>
</evidence>
<organism evidence="7 8">
    <name type="scientific">Hyaloscypha variabilis (strain UAMH 11265 / GT02V1 / F)</name>
    <name type="common">Meliniomyces variabilis</name>
    <dbReference type="NCBI Taxonomy" id="1149755"/>
    <lineage>
        <taxon>Eukaryota</taxon>
        <taxon>Fungi</taxon>
        <taxon>Dikarya</taxon>
        <taxon>Ascomycota</taxon>
        <taxon>Pezizomycotina</taxon>
        <taxon>Leotiomycetes</taxon>
        <taxon>Helotiales</taxon>
        <taxon>Hyaloscyphaceae</taxon>
        <taxon>Hyaloscypha</taxon>
        <taxon>Hyaloscypha variabilis</taxon>
    </lineage>
</organism>
<evidence type="ECO:0000256" key="5">
    <source>
        <dbReference type="SAM" id="MobiDB-lite"/>
    </source>
</evidence>
<dbReference type="InterPro" id="IPR013087">
    <property type="entry name" value="Znf_C2H2_type"/>
</dbReference>
<evidence type="ECO:0000313" key="8">
    <source>
        <dbReference type="Proteomes" id="UP000235786"/>
    </source>
</evidence>
<dbReference type="PROSITE" id="PS00028">
    <property type="entry name" value="ZINC_FINGER_C2H2_1"/>
    <property type="match status" value="1"/>
</dbReference>
<dbReference type="GO" id="GO:0000981">
    <property type="term" value="F:DNA-binding transcription factor activity, RNA polymerase II-specific"/>
    <property type="evidence" value="ECO:0007669"/>
    <property type="project" value="TreeGrafter"/>
</dbReference>
<dbReference type="PROSITE" id="PS50157">
    <property type="entry name" value="ZINC_FINGER_C2H2_2"/>
    <property type="match status" value="1"/>
</dbReference>
<feature type="compositionally biased region" description="Polar residues" evidence="5">
    <location>
        <begin position="66"/>
        <end position="91"/>
    </location>
</feature>
<keyword evidence="1" id="KW-0479">Metal-binding</keyword>
<dbReference type="Gene3D" id="3.30.160.60">
    <property type="entry name" value="Classic Zinc Finger"/>
    <property type="match status" value="2"/>
</dbReference>
<dbReference type="GO" id="GO:0000978">
    <property type="term" value="F:RNA polymerase II cis-regulatory region sequence-specific DNA binding"/>
    <property type="evidence" value="ECO:0007669"/>
    <property type="project" value="TreeGrafter"/>
</dbReference>
<dbReference type="PANTHER" id="PTHR23235:SF120">
    <property type="entry name" value="KRUPPEL-LIKE FACTOR 15"/>
    <property type="match status" value="1"/>
</dbReference>
<sequence length="158" mass="17856">MSSTLHEEMYLANGEFDSSDFLLEEDLFDIFAPSLFFEPPIIALPTPQNAAFSGATPNEPEEPFDFSTNATPRQTIGPSTHTPPSQRPTTQMHRHTCGINSCTKSYKRRSDLQRHQLSHSPSKDYACRFGLCPRAGRNGFKRKDHLKQHLRQVHGVSQ</sequence>
<evidence type="ECO:0000313" key="7">
    <source>
        <dbReference type="EMBL" id="PMD43920.1"/>
    </source>
</evidence>
<evidence type="ECO:0000259" key="6">
    <source>
        <dbReference type="PROSITE" id="PS50157"/>
    </source>
</evidence>
<proteinExistence type="predicted"/>
<feature type="domain" description="C2H2-type" evidence="6">
    <location>
        <begin position="95"/>
        <end position="124"/>
    </location>
</feature>
<evidence type="ECO:0000256" key="2">
    <source>
        <dbReference type="ARBA" id="ARBA00022771"/>
    </source>
</evidence>
<keyword evidence="8" id="KW-1185">Reference proteome</keyword>
<name>A0A2J6RZH6_HYAVF</name>
<feature type="region of interest" description="Disordered" evidence="5">
    <location>
        <begin position="50"/>
        <end position="97"/>
    </location>
</feature>
<evidence type="ECO:0000256" key="3">
    <source>
        <dbReference type="ARBA" id="ARBA00022833"/>
    </source>
</evidence>
<keyword evidence="3" id="KW-0862">Zinc</keyword>